<dbReference type="Gene3D" id="3.40.50.2000">
    <property type="entry name" value="Glycogen Phosphorylase B"/>
    <property type="match status" value="2"/>
</dbReference>
<name>A0A0M3DHB8_9FIRM</name>
<feature type="domain" description="Glycosyltransferase subfamily 4-like N-terminal" evidence="2">
    <location>
        <begin position="12"/>
        <end position="158"/>
    </location>
</feature>
<evidence type="ECO:0000259" key="1">
    <source>
        <dbReference type="Pfam" id="PF00534"/>
    </source>
</evidence>
<dbReference type="InterPro" id="IPR028098">
    <property type="entry name" value="Glyco_trans_4-like_N"/>
</dbReference>
<feature type="domain" description="Glycosyl transferase family 1" evidence="1">
    <location>
        <begin position="171"/>
        <end position="290"/>
    </location>
</feature>
<evidence type="ECO:0000259" key="2">
    <source>
        <dbReference type="Pfam" id="PF13439"/>
    </source>
</evidence>
<dbReference type="PANTHER" id="PTHR12526">
    <property type="entry name" value="GLYCOSYLTRANSFERASE"/>
    <property type="match status" value="1"/>
</dbReference>
<evidence type="ECO:0008006" key="5">
    <source>
        <dbReference type="Google" id="ProtNLM"/>
    </source>
</evidence>
<comment type="caution">
    <text evidence="3">The sequence shown here is derived from an EMBL/GenBank/DDBJ whole genome shotgun (WGS) entry which is preliminary data.</text>
</comment>
<sequence length="360" mass="41322">MNILMLLDQFSIGGTETHVLTLCEALNKINVKTIIATLNENEISSQYKSKFIFKVIDQGEYVYRIERLKKLVNLYEIDLIHCHSIESMLLARKLYDVTNTPYIITIHGLYYPKELLSYVCEKSKHVIVVSKPVKKLVSESISESRIDKISLIYNGIKIKKDSEIVQNNNLKCKLGIPINAKVILYCSRLSISKGRLAENFIHQSKNLLKDNIYIVIVGNGVKKKSIDFYANQINCEYRKNKIITIGNIYNINAYYGISDIVVGTGRVAIEALNFSKPIICTGIKDYLGIFSFENYNEILDTYFGDHGFNHKIEKLSIESSIRYLLENPGKYKEISDWGKSYCDSNFDLDKLIKQYMVIIN</sequence>
<dbReference type="InterPro" id="IPR001296">
    <property type="entry name" value="Glyco_trans_1"/>
</dbReference>
<evidence type="ECO:0000313" key="3">
    <source>
        <dbReference type="EMBL" id="KKY01990.1"/>
    </source>
</evidence>
<gene>
    <name evidence="3" type="ORF">VN21_05600</name>
</gene>
<protein>
    <recommendedName>
        <fullName evidence="5">Glycosyltransferase subfamily 4-like N-terminal domain-containing protein</fullName>
    </recommendedName>
</protein>
<dbReference type="PANTHER" id="PTHR12526:SF634">
    <property type="entry name" value="BLL3361 PROTEIN"/>
    <property type="match status" value="1"/>
</dbReference>
<reference evidence="3 4" key="1">
    <citation type="submission" date="2015-04" db="EMBL/GenBank/DDBJ databases">
        <title>Microcin producing Clostridium sp. JC272T.</title>
        <authorList>
            <person name="Jyothsna T."/>
            <person name="Sasikala C."/>
            <person name="Ramana C."/>
        </authorList>
    </citation>
    <scope>NUCLEOTIDE SEQUENCE [LARGE SCALE GENOMIC DNA]</scope>
    <source>
        <strain evidence="3 4">JC272</strain>
    </source>
</reference>
<proteinExistence type="predicted"/>
<organism evidence="3 4">
    <name type="scientific">Paraclostridium benzoelyticum</name>
    <dbReference type="NCBI Taxonomy" id="1629550"/>
    <lineage>
        <taxon>Bacteria</taxon>
        <taxon>Bacillati</taxon>
        <taxon>Bacillota</taxon>
        <taxon>Clostridia</taxon>
        <taxon>Peptostreptococcales</taxon>
        <taxon>Peptostreptococcaceae</taxon>
        <taxon>Paraclostridium</taxon>
    </lineage>
</organism>
<accession>A0A0M3DHB8</accession>
<dbReference type="AlphaFoldDB" id="A0A0M3DHB8"/>
<dbReference type="SUPFAM" id="SSF53756">
    <property type="entry name" value="UDP-Glycosyltransferase/glycogen phosphorylase"/>
    <property type="match status" value="1"/>
</dbReference>
<dbReference type="Pfam" id="PF00534">
    <property type="entry name" value="Glycos_transf_1"/>
    <property type="match status" value="1"/>
</dbReference>
<dbReference type="EMBL" id="LBBT01000131">
    <property type="protein sequence ID" value="KKY01990.1"/>
    <property type="molecule type" value="Genomic_DNA"/>
</dbReference>
<dbReference type="GO" id="GO:0016757">
    <property type="term" value="F:glycosyltransferase activity"/>
    <property type="evidence" value="ECO:0007669"/>
    <property type="project" value="InterPro"/>
</dbReference>
<keyword evidence="4" id="KW-1185">Reference proteome</keyword>
<dbReference type="PATRIC" id="fig|1629550.3.peg.600"/>
<dbReference type="RefSeq" id="WP_046822438.1">
    <property type="nucleotide sequence ID" value="NZ_JBCLWQ010000002.1"/>
</dbReference>
<evidence type="ECO:0000313" key="4">
    <source>
        <dbReference type="Proteomes" id="UP000034407"/>
    </source>
</evidence>
<dbReference type="OrthoDB" id="9766971at2"/>
<dbReference type="Pfam" id="PF13439">
    <property type="entry name" value="Glyco_transf_4"/>
    <property type="match status" value="1"/>
</dbReference>
<dbReference type="Proteomes" id="UP000034407">
    <property type="component" value="Unassembled WGS sequence"/>
</dbReference>